<feature type="transmembrane region" description="Helical" evidence="1">
    <location>
        <begin position="23"/>
        <end position="40"/>
    </location>
</feature>
<keyword evidence="1" id="KW-0812">Transmembrane</keyword>
<proteinExistence type="predicted"/>
<accession>A0A175VHV5</accession>
<organism evidence="2 3">
    <name type="scientific">Aeromonas enteropelogenes</name>
    <name type="common">Aeromonas trota</name>
    <dbReference type="NCBI Taxonomy" id="29489"/>
    <lineage>
        <taxon>Bacteria</taxon>
        <taxon>Pseudomonadati</taxon>
        <taxon>Pseudomonadota</taxon>
        <taxon>Gammaproteobacteria</taxon>
        <taxon>Aeromonadales</taxon>
        <taxon>Aeromonadaceae</taxon>
        <taxon>Aeromonas</taxon>
    </lineage>
</organism>
<name>A0A175VHV5_AEREN</name>
<protein>
    <submittedName>
        <fullName evidence="2">Uncharacterized protein</fullName>
    </submittedName>
</protein>
<dbReference type="Proteomes" id="UP000078435">
    <property type="component" value="Unassembled WGS sequence"/>
</dbReference>
<evidence type="ECO:0000256" key="1">
    <source>
        <dbReference type="SAM" id="Phobius"/>
    </source>
</evidence>
<evidence type="ECO:0000313" key="2">
    <source>
        <dbReference type="EMBL" id="KXU80304.1"/>
    </source>
</evidence>
<keyword evidence="1" id="KW-1133">Transmembrane helix</keyword>
<gene>
    <name evidence="2" type="ORF">LCR_14535</name>
</gene>
<comment type="caution">
    <text evidence="2">The sequence shown here is derived from an EMBL/GenBank/DDBJ whole genome shotgun (WGS) entry which is preliminary data.</text>
</comment>
<dbReference type="AlphaFoldDB" id="A0A175VHV5"/>
<reference evidence="2 3" key="1">
    <citation type="submission" date="2016-02" db="EMBL/GenBank/DDBJ databases">
        <title>Draft genome sequence of Aeromonas trota strain 1999lcr isolated from cerebrospinal fluid (CSF).</title>
        <authorList>
            <person name="Dallagassa C.B."/>
            <person name="Prediger K.C."/>
            <person name="Weiss V.A."/>
            <person name="Assis F.E."/>
            <person name="Baura V."/>
            <person name="Cruz L.M."/>
            <person name="Souza E.M."/>
            <person name="Pedrosa F.O."/>
            <person name="Fadel-Picheth C.M."/>
        </authorList>
    </citation>
    <scope>NUCLEOTIDE SEQUENCE [LARGE SCALE GENOMIC DNA]</scope>
    <source>
        <strain evidence="2 3">1999lcr</strain>
    </source>
</reference>
<evidence type="ECO:0000313" key="3">
    <source>
        <dbReference type="Proteomes" id="UP000078435"/>
    </source>
</evidence>
<dbReference type="EMBL" id="JMGO02000004">
    <property type="protein sequence ID" value="KXU80304.1"/>
    <property type="molecule type" value="Genomic_DNA"/>
</dbReference>
<sequence length="60" mass="6756">MRPITLRLDMALAARIRGESDKAIPILAVVIYSGFYLDVFQGMMVKIQSNQMLALLMQGR</sequence>
<keyword evidence="1" id="KW-0472">Membrane</keyword>